<dbReference type="Pfam" id="PF19055">
    <property type="entry name" value="ABC2_membrane_7"/>
    <property type="match status" value="1"/>
</dbReference>
<dbReference type="SMART" id="SM00382">
    <property type="entry name" value="AAA"/>
    <property type="match status" value="1"/>
</dbReference>
<feature type="transmembrane region" description="Helical" evidence="12">
    <location>
        <begin position="379"/>
        <end position="399"/>
    </location>
</feature>
<dbReference type="PANTHER" id="PTHR48041:SF90">
    <property type="entry name" value="ATP-BINDING CASSETTE SUB-FAMILY G MEMBER 1"/>
    <property type="match status" value="1"/>
</dbReference>
<evidence type="ECO:0000256" key="10">
    <source>
        <dbReference type="ARBA" id="ARBA00022989"/>
    </source>
</evidence>
<evidence type="ECO:0000256" key="9">
    <source>
        <dbReference type="ARBA" id="ARBA00022967"/>
    </source>
</evidence>
<dbReference type="GO" id="GO:0005524">
    <property type="term" value="F:ATP binding"/>
    <property type="evidence" value="ECO:0007669"/>
    <property type="project" value="UniProtKB-KW"/>
</dbReference>
<dbReference type="Ensembl" id="ENSLCAT00010030242.1">
    <property type="protein sequence ID" value="ENSLCAP00010029588.1"/>
    <property type="gene ID" value="ENSLCAG00010013745.1"/>
</dbReference>
<evidence type="ECO:0000256" key="2">
    <source>
        <dbReference type="ARBA" id="ARBA00004236"/>
    </source>
</evidence>
<dbReference type="GO" id="GO:0034041">
    <property type="term" value="F:ABC-type sterol transporter activity"/>
    <property type="evidence" value="ECO:0007669"/>
    <property type="project" value="TreeGrafter"/>
</dbReference>
<dbReference type="Proteomes" id="UP000314980">
    <property type="component" value="Unassembled WGS sequence"/>
</dbReference>
<evidence type="ECO:0000256" key="8">
    <source>
        <dbReference type="ARBA" id="ARBA00022840"/>
    </source>
</evidence>
<proteinExistence type="inferred from homology"/>
<dbReference type="Gene3D" id="3.40.50.300">
    <property type="entry name" value="P-loop containing nucleotide triphosphate hydrolases"/>
    <property type="match status" value="1"/>
</dbReference>
<keyword evidence="15" id="KW-1185">Reference proteome</keyword>
<feature type="transmembrane region" description="Helical" evidence="12">
    <location>
        <begin position="440"/>
        <end position="462"/>
    </location>
</feature>
<keyword evidence="11 12" id="KW-0472">Membrane</keyword>
<feature type="transmembrane region" description="Helical" evidence="12">
    <location>
        <begin position="411"/>
        <end position="434"/>
    </location>
</feature>
<dbReference type="InterPro" id="IPR027417">
    <property type="entry name" value="P-loop_NTPase"/>
</dbReference>
<dbReference type="Pfam" id="PF01061">
    <property type="entry name" value="ABC2_membrane"/>
    <property type="match status" value="1"/>
</dbReference>
<evidence type="ECO:0000256" key="5">
    <source>
        <dbReference type="ARBA" id="ARBA00022475"/>
    </source>
</evidence>
<evidence type="ECO:0000256" key="12">
    <source>
        <dbReference type="SAM" id="Phobius"/>
    </source>
</evidence>
<dbReference type="CDD" id="cd03213">
    <property type="entry name" value="ABCG_EPDR"/>
    <property type="match status" value="1"/>
</dbReference>
<reference evidence="14" key="2">
    <citation type="submission" date="2025-08" db="UniProtKB">
        <authorList>
            <consortium name="Ensembl"/>
        </authorList>
    </citation>
    <scope>IDENTIFICATION</scope>
</reference>
<keyword evidence="5" id="KW-1003">Cell membrane</keyword>
<organism evidence="14 15">
    <name type="scientific">Lates calcarifer</name>
    <name type="common">Barramundi</name>
    <name type="synonym">Holocentrus calcarifer</name>
    <dbReference type="NCBI Taxonomy" id="8187"/>
    <lineage>
        <taxon>Eukaryota</taxon>
        <taxon>Metazoa</taxon>
        <taxon>Chordata</taxon>
        <taxon>Craniata</taxon>
        <taxon>Vertebrata</taxon>
        <taxon>Euteleostomi</taxon>
        <taxon>Actinopterygii</taxon>
        <taxon>Neopterygii</taxon>
        <taxon>Teleostei</taxon>
        <taxon>Neoteleostei</taxon>
        <taxon>Acanthomorphata</taxon>
        <taxon>Carangaria</taxon>
        <taxon>Carangaria incertae sedis</taxon>
        <taxon>Centropomidae</taxon>
        <taxon>Lates</taxon>
    </lineage>
</organism>
<feature type="domain" description="ABC transporter" evidence="13">
    <location>
        <begin position="56"/>
        <end position="296"/>
    </location>
</feature>
<feature type="transmembrane region" description="Helical" evidence="12">
    <location>
        <begin position="524"/>
        <end position="546"/>
    </location>
</feature>
<dbReference type="InterPro" id="IPR013525">
    <property type="entry name" value="ABC2_TM"/>
</dbReference>
<gene>
    <name evidence="14" type="primary">ABCG1</name>
    <name evidence="14" type="synonym">abcg1</name>
</gene>
<comment type="subcellular location">
    <subcellularLocation>
        <location evidence="2">Cell membrane</location>
    </subcellularLocation>
    <subcellularLocation>
        <location evidence="1">Endomembrane system</location>
        <topology evidence="1">Multi-pass membrane protein</topology>
    </subcellularLocation>
</comment>
<dbReference type="InterPro" id="IPR003439">
    <property type="entry name" value="ABC_transporter-like_ATP-bd"/>
</dbReference>
<evidence type="ECO:0000313" key="15">
    <source>
        <dbReference type="Proteomes" id="UP000314980"/>
    </source>
</evidence>
<evidence type="ECO:0000256" key="11">
    <source>
        <dbReference type="ARBA" id="ARBA00023136"/>
    </source>
</evidence>
<sequence>MLDPRMVCVCMDEVVSKRPVGSQQTPLLQGHLKKVDNNLTEAQRFSSLPRRPAVNIEFKDVSYSVREGPWWRKKGYKTLLKGISGKFTSGDLVAIMGPSGAGKSTLMNILAGYRETGMKGEILINSQPRDLRSFRKVSCYIMQDDMLLPHLTVQEAMMVSANLKLQEKVEARREMVREILMALGLLDCAKTRTSHLSGGQRKRLAIALELVNNPPVMFFDEPTSGLDSSSCFQVVSLLKALAQGGRTVICTIHQPSAKLFELFDKLYVLSQGQCIYRGKVSSLVPYLRDLGLNCPTYHNPADFVMEVASGEYGDQMVRLVRAVQDRKCEKDYQTELNGDTNHHPFLWQRTEEESSSSEGCHSFSASCMTQFSILFRRTFLSILRDSVVFPVVYCSIVYWMTAQPPDAGRFFLFLSLGILTSLVAQSLGLLIGAASTSLQVATFVGPVTAIPVLLFSGFFVSFDTIPWYLQWMSYISYVRYGFEGVILSIYGLDREDLHCDEDETCHFQKSEAILKELDMLDAKLYLDFIVLAIFFFSLRLIAYFVLRYKISAER</sequence>
<dbReference type="Pfam" id="PF00005">
    <property type="entry name" value="ABC_tran"/>
    <property type="match status" value="1"/>
</dbReference>
<reference evidence="15" key="1">
    <citation type="submission" date="2015-09" db="EMBL/GenBank/DDBJ databases">
        <authorList>
            <person name="Sai Rama Sridatta P."/>
        </authorList>
    </citation>
    <scope>NUCLEOTIDE SEQUENCE [LARGE SCALE GENOMIC DNA]</scope>
</reference>
<keyword evidence="10 12" id="KW-1133">Transmembrane helix</keyword>
<name>A0A4W6DVF4_LATCA</name>
<evidence type="ECO:0000256" key="6">
    <source>
        <dbReference type="ARBA" id="ARBA00022692"/>
    </source>
</evidence>
<evidence type="ECO:0000256" key="3">
    <source>
        <dbReference type="ARBA" id="ARBA00005814"/>
    </source>
</evidence>
<dbReference type="InterPro" id="IPR050352">
    <property type="entry name" value="ABCG_transporters"/>
</dbReference>
<dbReference type="GO" id="GO:0005886">
    <property type="term" value="C:plasma membrane"/>
    <property type="evidence" value="ECO:0007669"/>
    <property type="project" value="UniProtKB-SubCell"/>
</dbReference>
<dbReference type="GO" id="GO:0012505">
    <property type="term" value="C:endomembrane system"/>
    <property type="evidence" value="ECO:0007669"/>
    <property type="project" value="UniProtKB-SubCell"/>
</dbReference>
<dbReference type="FunFam" id="3.40.50.300:FF:000267">
    <property type="entry name" value="ATP-binding cassette, sub-family G (WHITE), member 1"/>
    <property type="match status" value="1"/>
</dbReference>
<evidence type="ECO:0000259" key="13">
    <source>
        <dbReference type="PROSITE" id="PS50893"/>
    </source>
</evidence>
<dbReference type="GO" id="GO:0016887">
    <property type="term" value="F:ATP hydrolysis activity"/>
    <property type="evidence" value="ECO:0007669"/>
    <property type="project" value="InterPro"/>
</dbReference>
<dbReference type="PROSITE" id="PS50893">
    <property type="entry name" value="ABC_TRANSPORTER_2"/>
    <property type="match status" value="1"/>
</dbReference>
<evidence type="ECO:0000256" key="7">
    <source>
        <dbReference type="ARBA" id="ARBA00022741"/>
    </source>
</evidence>
<comment type="similarity">
    <text evidence="3">Belongs to the ABC transporter superfamily. ABCG family. Eye pigment precursor importer (TC 3.A.1.204) subfamily.</text>
</comment>
<keyword evidence="9" id="KW-1278">Translocase</keyword>
<dbReference type="GO" id="GO:0042632">
    <property type="term" value="P:cholesterol homeostasis"/>
    <property type="evidence" value="ECO:0007669"/>
    <property type="project" value="TreeGrafter"/>
</dbReference>
<keyword evidence="4" id="KW-0813">Transport</keyword>
<dbReference type="GeneTree" id="ENSGT00940000160131"/>
<dbReference type="PANTHER" id="PTHR48041">
    <property type="entry name" value="ABC TRANSPORTER G FAMILY MEMBER 28"/>
    <property type="match status" value="1"/>
</dbReference>
<dbReference type="InterPro" id="IPR017871">
    <property type="entry name" value="ABC_transporter-like_CS"/>
</dbReference>
<evidence type="ECO:0000313" key="14">
    <source>
        <dbReference type="Ensembl" id="ENSLCAP00010029588.1"/>
    </source>
</evidence>
<keyword evidence="7" id="KW-0547">Nucleotide-binding</keyword>
<dbReference type="GO" id="GO:0033344">
    <property type="term" value="P:cholesterol efflux"/>
    <property type="evidence" value="ECO:0007669"/>
    <property type="project" value="UniProtKB-ARBA"/>
</dbReference>
<dbReference type="InterPro" id="IPR003593">
    <property type="entry name" value="AAA+_ATPase"/>
</dbReference>
<evidence type="ECO:0000256" key="4">
    <source>
        <dbReference type="ARBA" id="ARBA00022448"/>
    </source>
</evidence>
<dbReference type="SUPFAM" id="SSF52540">
    <property type="entry name" value="P-loop containing nucleoside triphosphate hydrolases"/>
    <property type="match status" value="1"/>
</dbReference>
<accession>A0A4W6DVF4</accession>
<dbReference type="InterPro" id="IPR043926">
    <property type="entry name" value="ABCG_dom"/>
</dbReference>
<keyword evidence="8" id="KW-0067">ATP-binding</keyword>
<reference evidence="14" key="3">
    <citation type="submission" date="2025-09" db="UniProtKB">
        <authorList>
            <consortium name="Ensembl"/>
        </authorList>
    </citation>
    <scope>IDENTIFICATION</scope>
</reference>
<dbReference type="AlphaFoldDB" id="A0A4W6DVF4"/>
<protein>
    <submittedName>
        <fullName evidence="14">ATP-binding cassette, sub-family G (WHITE), member 1</fullName>
    </submittedName>
</protein>
<dbReference type="PROSITE" id="PS00211">
    <property type="entry name" value="ABC_TRANSPORTER_1"/>
    <property type="match status" value="1"/>
</dbReference>
<evidence type="ECO:0000256" key="1">
    <source>
        <dbReference type="ARBA" id="ARBA00004127"/>
    </source>
</evidence>
<keyword evidence="6 12" id="KW-0812">Transmembrane</keyword>